<reference evidence="5 6" key="1">
    <citation type="journal article" date="2024" name="Front. Microbiol.">
        <title>Novel thermophilic genera Geochorda gen. nov. and Carboxydochorda gen. nov. from the deep terrestrial subsurface reveal the ecophysiological diversity in the class Limnochordia.</title>
        <authorList>
            <person name="Karnachuk O.V."/>
            <person name="Lukina A.P."/>
            <person name="Avakyan M.R."/>
            <person name="Kadnikov V.V."/>
            <person name="Begmatov S."/>
            <person name="Beletsky A.V."/>
            <person name="Vlasova K.G."/>
            <person name="Novikov A.A."/>
            <person name="Shcherbakova V.A."/>
            <person name="Mardanov A.V."/>
            <person name="Ravin N.V."/>
        </authorList>
    </citation>
    <scope>NUCLEOTIDE SEQUENCE [LARGE SCALE GENOMIC DNA]</scope>
    <source>
        <strain evidence="5 6">L945</strain>
    </source>
</reference>
<evidence type="ECO:0000256" key="1">
    <source>
        <dbReference type="ARBA" id="ARBA00023015"/>
    </source>
</evidence>
<evidence type="ECO:0000256" key="3">
    <source>
        <dbReference type="ARBA" id="ARBA00023163"/>
    </source>
</evidence>
<dbReference type="SMART" id="SM00354">
    <property type="entry name" value="HTH_LACI"/>
    <property type="match status" value="1"/>
</dbReference>
<dbReference type="Proteomes" id="UP001332192">
    <property type="component" value="Chromosome"/>
</dbReference>
<evidence type="ECO:0000259" key="4">
    <source>
        <dbReference type="PROSITE" id="PS50932"/>
    </source>
</evidence>
<organism evidence="5 6">
    <name type="scientific">Carboxydichorda subterranea</name>
    <dbReference type="NCBI Taxonomy" id="3109565"/>
    <lineage>
        <taxon>Bacteria</taxon>
        <taxon>Bacillati</taxon>
        <taxon>Bacillota</taxon>
        <taxon>Limnochordia</taxon>
        <taxon>Limnochordales</taxon>
        <taxon>Geochordaceae</taxon>
        <taxon>Carboxydichorda</taxon>
    </lineage>
</organism>
<dbReference type="SUPFAM" id="SSF53822">
    <property type="entry name" value="Periplasmic binding protein-like I"/>
    <property type="match status" value="1"/>
</dbReference>
<dbReference type="SUPFAM" id="SSF47413">
    <property type="entry name" value="lambda repressor-like DNA-binding domains"/>
    <property type="match status" value="1"/>
</dbReference>
<dbReference type="InterPro" id="IPR000843">
    <property type="entry name" value="HTH_LacI"/>
</dbReference>
<proteinExistence type="predicted"/>
<dbReference type="Pfam" id="PF00356">
    <property type="entry name" value="LacI"/>
    <property type="match status" value="1"/>
</dbReference>
<dbReference type="CDD" id="cd01392">
    <property type="entry name" value="HTH_LacI"/>
    <property type="match status" value="1"/>
</dbReference>
<dbReference type="RefSeq" id="WP_324717414.1">
    <property type="nucleotide sequence ID" value="NZ_CP141615.1"/>
</dbReference>
<keyword evidence="1" id="KW-0805">Transcription regulation</keyword>
<sequence length="329" mass="35170">MPTIRDVARAAGVSEATVSRAINQAPGVSARTRERVLAVARDLHFTPAPVARRLRGARTGLAGVVVPDLSASFFVEIIQGIEHTLSLNDYRVLVCDARNDRSREEAHIRWLADGTVDAILLLAPTTTDAFIAEVASQGPPVAVFGRVVSGGPVTSVTVANRQAAEQATEHLISHGRERIAFIAGTPGIPDGEARLEGYRDAMQRHGRESAIAVEVGHFSEEGGRAALRALLERRPPPDAILAANDEMAMGVLVGARELGVRVPEDIALVGFDNIRCARLVTPALTTVHQPKLDIGFRLAQSALDRLKGVAGHEQWVLPADLVVRRSCGC</sequence>
<dbReference type="InterPro" id="IPR046335">
    <property type="entry name" value="LacI/GalR-like_sensor"/>
</dbReference>
<dbReference type="Pfam" id="PF13377">
    <property type="entry name" value="Peripla_BP_3"/>
    <property type="match status" value="1"/>
</dbReference>
<keyword evidence="2 5" id="KW-0238">DNA-binding</keyword>
<name>A0ABZ1BZH4_9FIRM</name>
<keyword evidence="3" id="KW-0804">Transcription</keyword>
<dbReference type="CDD" id="cd06267">
    <property type="entry name" value="PBP1_LacI_sugar_binding-like"/>
    <property type="match status" value="1"/>
</dbReference>
<evidence type="ECO:0000313" key="5">
    <source>
        <dbReference type="EMBL" id="WRP18143.1"/>
    </source>
</evidence>
<evidence type="ECO:0000313" key="6">
    <source>
        <dbReference type="Proteomes" id="UP001332192"/>
    </source>
</evidence>
<dbReference type="PANTHER" id="PTHR30146">
    <property type="entry name" value="LACI-RELATED TRANSCRIPTIONAL REPRESSOR"/>
    <property type="match status" value="1"/>
</dbReference>
<keyword evidence="6" id="KW-1185">Reference proteome</keyword>
<dbReference type="PANTHER" id="PTHR30146:SF109">
    <property type="entry name" value="HTH-TYPE TRANSCRIPTIONAL REGULATOR GALS"/>
    <property type="match status" value="1"/>
</dbReference>
<dbReference type="Gene3D" id="3.40.50.2300">
    <property type="match status" value="2"/>
</dbReference>
<gene>
    <name evidence="5" type="ORF">U7230_03820</name>
</gene>
<dbReference type="InterPro" id="IPR028082">
    <property type="entry name" value="Peripla_BP_I"/>
</dbReference>
<dbReference type="PRINTS" id="PR00036">
    <property type="entry name" value="HTHLACI"/>
</dbReference>
<protein>
    <submittedName>
        <fullName evidence="5">LacI family DNA-binding transcriptional regulator</fullName>
    </submittedName>
</protein>
<dbReference type="PROSITE" id="PS50932">
    <property type="entry name" value="HTH_LACI_2"/>
    <property type="match status" value="1"/>
</dbReference>
<accession>A0ABZ1BZH4</accession>
<dbReference type="PROSITE" id="PS00356">
    <property type="entry name" value="HTH_LACI_1"/>
    <property type="match status" value="1"/>
</dbReference>
<dbReference type="GO" id="GO:0003677">
    <property type="term" value="F:DNA binding"/>
    <property type="evidence" value="ECO:0007669"/>
    <property type="project" value="UniProtKB-KW"/>
</dbReference>
<evidence type="ECO:0000256" key="2">
    <source>
        <dbReference type="ARBA" id="ARBA00023125"/>
    </source>
</evidence>
<dbReference type="Gene3D" id="1.10.260.40">
    <property type="entry name" value="lambda repressor-like DNA-binding domains"/>
    <property type="match status" value="1"/>
</dbReference>
<dbReference type="InterPro" id="IPR010982">
    <property type="entry name" value="Lambda_DNA-bd_dom_sf"/>
</dbReference>
<feature type="domain" description="HTH lacI-type" evidence="4">
    <location>
        <begin position="2"/>
        <end position="56"/>
    </location>
</feature>
<dbReference type="EMBL" id="CP141615">
    <property type="protein sequence ID" value="WRP18143.1"/>
    <property type="molecule type" value="Genomic_DNA"/>
</dbReference>